<dbReference type="PANTHER" id="PTHR24221:SF646">
    <property type="entry name" value="HAEMOLYSIN SECRETION ATP-BINDING PROTEIN"/>
    <property type="match status" value="1"/>
</dbReference>
<evidence type="ECO:0000256" key="3">
    <source>
        <dbReference type="ARBA" id="ARBA00022741"/>
    </source>
</evidence>
<keyword evidence="2 7" id="KW-0812">Transmembrane</keyword>
<keyword evidence="5 7" id="KW-1133">Transmembrane helix</keyword>
<dbReference type="InterPro" id="IPR005898">
    <property type="entry name" value="Cyc_pep_transpt_SyrD/YojI"/>
</dbReference>
<dbReference type="Pfam" id="PF00005">
    <property type="entry name" value="ABC_tran"/>
    <property type="match status" value="1"/>
</dbReference>
<dbReference type="NCBIfam" id="TIGR01194">
    <property type="entry name" value="cyc_pep_trnsptr"/>
    <property type="match status" value="1"/>
</dbReference>
<feature type="domain" description="ABC transporter" evidence="8">
    <location>
        <begin position="341"/>
        <end position="570"/>
    </location>
</feature>
<evidence type="ECO:0000259" key="8">
    <source>
        <dbReference type="PROSITE" id="PS50893"/>
    </source>
</evidence>
<evidence type="ECO:0000256" key="6">
    <source>
        <dbReference type="ARBA" id="ARBA00023136"/>
    </source>
</evidence>
<feature type="transmembrane region" description="Helical" evidence="7">
    <location>
        <begin position="168"/>
        <end position="187"/>
    </location>
</feature>
<dbReference type="EMBL" id="CP093547">
    <property type="protein sequence ID" value="UNP28207.1"/>
    <property type="molecule type" value="Genomic_DNA"/>
</dbReference>
<reference evidence="10 11" key="1">
    <citation type="submission" date="2022-03" db="EMBL/GenBank/DDBJ databases">
        <title>Complete genome sequence of Lysobacter capsici VKM B-2533 and Lysobacter gummosus 10.1.1, promising sources of lytic agents.</title>
        <authorList>
            <person name="Tarlachkov S.V."/>
            <person name="Kudryakova I.V."/>
            <person name="Afoshin A.S."/>
            <person name="Leontyevskaya E.A."/>
            <person name="Leontyevskaya N.V."/>
        </authorList>
    </citation>
    <scope>NUCLEOTIDE SEQUENCE [LARGE SCALE GENOMIC DNA]</scope>
    <source>
        <strain evidence="10 11">10.1.1</strain>
    </source>
</reference>
<dbReference type="InterPro" id="IPR027417">
    <property type="entry name" value="P-loop_NTPase"/>
</dbReference>
<dbReference type="InterPro" id="IPR003439">
    <property type="entry name" value="ABC_transporter-like_ATP-bd"/>
</dbReference>
<dbReference type="InterPro" id="IPR011527">
    <property type="entry name" value="ABC1_TM_dom"/>
</dbReference>
<feature type="transmembrane region" description="Helical" evidence="7">
    <location>
        <begin position="57"/>
        <end position="81"/>
    </location>
</feature>
<feature type="transmembrane region" description="Helical" evidence="7">
    <location>
        <begin position="258"/>
        <end position="276"/>
    </location>
</feature>
<dbReference type="Gene3D" id="1.20.1560.10">
    <property type="entry name" value="ABC transporter type 1, transmembrane domain"/>
    <property type="match status" value="1"/>
</dbReference>
<dbReference type="SMART" id="SM00382">
    <property type="entry name" value="AAA"/>
    <property type="match status" value="1"/>
</dbReference>
<feature type="transmembrane region" description="Helical" evidence="7">
    <location>
        <begin position="145"/>
        <end position="162"/>
    </location>
</feature>
<dbReference type="SUPFAM" id="SSF52540">
    <property type="entry name" value="P-loop containing nucleoside triphosphate hydrolases"/>
    <property type="match status" value="1"/>
</dbReference>
<dbReference type="InterPro" id="IPR036640">
    <property type="entry name" value="ABC1_TM_sf"/>
</dbReference>
<evidence type="ECO:0000313" key="11">
    <source>
        <dbReference type="Proteomes" id="UP000829194"/>
    </source>
</evidence>
<organism evidence="10 11">
    <name type="scientific">Lysobacter gummosus</name>
    <dbReference type="NCBI Taxonomy" id="262324"/>
    <lineage>
        <taxon>Bacteria</taxon>
        <taxon>Pseudomonadati</taxon>
        <taxon>Pseudomonadota</taxon>
        <taxon>Gammaproteobacteria</taxon>
        <taxon>Lysobacterales</taxon>
        <taxon>Lysobacteraceae</taxon>
        <taxon>Lysobacter</taxon>
    </lineage>
</organism>
<dbReference type="InterPro" id="IPR003593">
    <property type="entry name" value="AAA+_ATPase"/>
</dbReference>
<evidence type="ECO:0000259" key="9">
    <source>
        <dbReference type="PROSITE" id="PS50929"/>
    </source>
</evidence>
<dbReference type="Gene3D" id="3.40.50.300">
    <property type="entry name" value="P-loop containing nucleotide triphosphate hydrolases"/>
    <property type="match status" value="1"/>
</dbReference>
<protein>
    <submittedName>
        <fullName evidence="10">Cyclic peptide export ABC transporter</fullName>
    </submittedName>
</protein>
<dbReference type="RefSeq" id="WP_083512608.1">
    <property type="nucleotide sequence ID" value="NZ_CP011131.1"/>
</dbReference>
<proteinExistence type="predicted"/>
<evidence type="ECO:0000256" key="1">
    <source>
        <dbReference type="ARBA" id="ARBA00004651"/>
    </source>
</evidence>
<keyword evidence="11" id="KW-1185">Reference proteome</keyword>
<feature type="domain" description="ABC transmembrane type-1" evidence="9">
    <location>
        <begin position="15"/>
        <end position="307"/>
    </location>
</feature>
<dbReference type="SUPFAM" id="SSF90123">
    <property type="entry name" value="ABC transporter transmembrane region"/>
    <property type="match status" value="1"/>
</dbReference>
<accession>A0ABY3XAN6</accession>
<dbReference type="InterPro" id="IPR039421">
    <property type="entry name" value="Type_1_exporter"/>
</dbReference>
<evidence type="ECO:0000313" key="10">
    <source>
        <dbReference type="EMBL" id="UNP28207.1"/>
    </source>
</evidence>
<dbReference type="Proteomes" id="UP000829194">
    <property type="component" value="Chromosome"/>
</dbReference>
<feature type="transmembrane region" description="Helical" evidence="7">
    <location>
        <begin position="15"/>
        <end position="37"/>
    </location>
</feature>
<gene>
    <name evidence="10" type="ORF">MOV92_17110</name>
</gene>
<keyword evidence="3" id="KW-0547">Nucleotide-binding</keyword>
<comment type="subcellular location">
    <subcellularLocation>
        <location evidence="1">Cell membrane</location>
        <topology evidence="1">Multi-pass membrane protein</topology>
    </subcellularLocation>
</comment>
<evidence type="ECO:0000256" key="5">
    <source>
        <dbReference type="ARBA" id="ARBA00022989"/>
    </source>
</evidence>
<sequence>MKLFSQFSARAPNRVFVSILLGGLSGICYSLLIPLVLSVIKDGDRRFDEVAAAPTHLFGLEIANAPFAAVFALVCVFILVARTLSQIMLTRVAIDVASDLRTRMYARIANAPLPALERIGAARMIAALTTDVPRIVLGARMMPDLLINIVTLIGMLGFLLVLNSDVFVFVLGCIAFGVASYQIPMLFGRRHFIRARHGFDGLQESIQGLIHGIKELKLNDSKRQAFFDDVLMAHEHQVRSSEKAGHTLVRAASNYGDLLSFFVIGSILFIFVNYHLVSTPELIGVIMALLYITGPVAMILNYIPQLTVSRVSVQRVAKLFEEIPAESIDTVQEPAAQWDCVRFEQVSYHHQAAEGAGFQVGPLDLQIRKGQITFIVGGNGSGKSTLSKLITLHYRPTGGNIHFGEQTLSDATIGSLRQSIGAIYSDYYLFDRVLGSEERERLTELVEHYLKALQLDHKVKYRDGKFSTLSLSDGQRRRMALLAAILDDKDLYLFDEWAADQDPTFKAVFYYEILPALKRRNKAIVAISHDDRYFDVADQVVTLEDGKLASVTVRESEYVNESGATGGPKFVMRGGQDRDVVATHDATTDIEDSIPHSTEALVRNELAQLASNDGA</sequence>
<name>A0ABY3XAN6_9GAMM</name>
<dbReference type="PROSITE" id="PS50929">
    <property type="entry name" value="ABC_TM1F"/>
    <property type="match status" value="1"/>
</dbReference>
<evidence type="ECO:0000256" key="7">
    <source>
        <dbReference type="SAM" id="Phobius"/>
    </source>
</evidence>
<dbReference type="PANTHER" id="PTHR24221">
    <property type="entry name" value="ATP-BINDING CASSETTE SUB-FAMILY B"/>
    <property type="match status" value="1"/>
</dbReference>
<feature type="transmembrane region" description="Helical" evidence="7">
    <location>
        <begin position="282"/>
        <end position="303"/>
    </location>
</feature>
<keyword evidence="4" id="KW-0067">ATP-binding</keyword>
<evidence type="ECO:0000256" key="2">
    <source>
        <dbReference type="ARBA" id="ARBA00022692"/>
    </source>
</evidence>
<dbReference type="PROSITE" id="PS50893">
    <property type="entry name" value="ABC_TRANSPORTER_2"/>
    <property type="match status" value="1"/>
</dbReference>
<evidence type="ECO:0000256" key="4">
    <source>
        <dbReference type="ARBA" id="ARBA00022840"/>
    </source>
</evidence>
<keyword evidence="6 7" id="KW-0472">Membrane</keyword>